<dbReference type="InterPro" id="IPR014917">
    <property type="entry name" value="DUF1800"/>
</dbReference>
<proteinExistence type="predicted"/>
<comment type="caution">
    <text evidence="2">The sequence shown here is derived from an EMBL/GenBank/DDBJ whole genome shotgun (WGS) entry which is preliminary data.</text>
</comment>
<protein>
    <submittedName>
        <fullName evidence="2">DUF1800 domain-containing protein</fullName>
    </submittedName>
</protein>
<sequence>MLSLVGCGGGAGDQAAAPPKAPTTVVPQPGSLATIEARQVRVGPSTDPEAARFLTQATFGPTPATVAELRSMGYEAWVNQQLALQPSQTHRAYWLARDAELKANNANESAQPVDFNHSFWRHALQGQDQLRQRVAFALSQIFVVSSMDGCGADNSRGLAHYYDTLAANAFGSYRTLLEAVARHPVMGCYLSHLRNQKENATTGRVPDENFAREVMQLFSIGLYQLNANGTPKRNSMGQELESYTSADVAGLAKVFTGLSYDCPNKPSDSCFLYGSHSGNKYDDRGARPMVAYPQFHSTAAKSFLGVTVPAQTAADPEASLAAALNQLATVHPNVGPFIGKQLIQRLVTSNPSEAYVLRVTQAFEASGRNLGAMVRAVLLDPEARDLAVLEDDPYFGKAREPVLKLSAFLRAVGTSSDTGRFLIDHTDNAGSALGQSPLRALSVFNFYRPGYMHAGGEAAKVGLVAPELQLANETSAAGYVNYMMDVVRYGAGRSGYNWAASRRDVQPSYALDAQSPWLLAANKADASQLLALIDQRLFYGAMPANLKAEIKTAVEGIRLKATPSTADTETKTRLWSALLLAVASPEFQVQR</sequence>
<keyword evidence="3" id="KW-1185">Reference proteome</keyword>
<evidence type="ECO:0000313" key="3">
    <source>
        <dbReference type="Proteomes" id="UP000292120"/>
    </source>
</evidence>
<dbReference type="PANTHER" id="PTHR43737">
    <property type="entry name" value="BLL7424 PROTEIN"/>
    <property type="match status" value="1"/>
</dbReference>
<dbReference type="Pfam" id="PF08811">
    <property type="entry name" value="DUF1800"/>
    <property type="match status" value="1"/>
</dbReference>
<dbReference type="PANTHER" id="PTHR43737:SF1">
    <property type="entry name" value="DUF1501 DOMAIN-CONTAINING PROTEIN"/>
    <property type="match status" value="1"/>
</dbReference>
<evidence type="ECO:0000256" key="1">
    <source>
        <dbReference type="SAM" id="MobiDB-lite"/>
    </source>
</evidence>
<dbReference type="Proteomes" id="UP000292120">
    <property type="component" value="Unassembled WGS sequence"/>
</dbReference>
<reference evidence="2 3" key="1">
    <citation type="submission" date="2019-02" db="EMBL/GenBank/DDBJ databases">
        <title>Aquabacterium sp. strain KMB7.</title>
        <authorList>
            <person name="Chen W.-M."/>
        </authorList>
    </citation>
    <scope>NUCLEOTIDE SEQUENCE [LARGE SCALE GENOMIC DNA]</scope>
    <source>
        <strain evidence="2 3">KMB7</strain>
    </source>
</reference>
<accession>A0A4Q9GVF4</accession>
<evidence type="ECO:0000313" key="2">
    <source>
        <dbReference type="EMBL" id="TBO28424.1"/>
    </source>
</evidence>
<gene>
    <name evidence="2" type="ORF">EYS42_15050</name>
</gene>
<name>A0A4Q9GVF4_9BURK</name>
<dbReference type="OrthoDB" id="9772295at2"/>
<feature type="compositionally biased region" description="Low complexity" evidence="1">
    <location>
        <begin position="13"/>
        <end position="28"/>
    </location>
</feature>
<dbReference type="EMBL" id="SIXI01000007">
    <property type="protein sequence ID" value="TBO28424.1"/>
    <property type="molecule type" value="Genomic_DNA"/>
</dbReference>
<feature type="compositionally biased region" description="Gly residues" evidence="1">
    <location>
        <begin position="1"/>
        <end position="12"/>
    </location>
</feature>
<feature type="region of interest" description="Disordered" evidence="1">
    <location>
        <begin position="1"/>
        <end position="28"/>
    </location>
</feature>
<organism evidence="2 3">
    <name type="scientific">Aquabacterium lacunae</name>
    <dbReference type="NCBI Taxonomy" id="2528630"/>
    <lineage>
        <taxon>Bacteria</taxon>
        <taxon>Pseudomonadati</taxon>
        <taxon>Pseudomonadota</taxon>
        <taxon>Betaproteobacteria</taxon>
        <taxon>Burkholderiales</taxon>
        <taxon>Aquabacterium</taxon>
    </lineage>
</organism>
<dbReference type="AlphaFoldDB" id="A0A4Q9GVF4"/>